<evidence type="ECO:0000313" key="3">
    <source>
        <dbReference type="EMBL" id="KAK2754976.1"/>
    </source>
</evidence>
<name>A0AAE0D4L7_COLKA</name>
<organism evidence="3 4">
    <name type="scientific">Colletotrichum kahawae</name>
    <name type="common">Coffee berry disease fungus</name>
    <dbReference type="NCBI Taxonomy" id="34407"/>
    <lineage>
        <taxon>Eukaryota</taxon>
        <taxon>Fungi</taxon>
        <taxon>Dikarya</taxon>
        <taxon>Ascomycota</taxon>
        <taxon>Pezizomycotina</taxon>
        <taxon>Sordariomycetes</taxon>
        <taxon>Hypocreomycetidae</taxon>
        <taxon>Glomerellales</taxon>
        <taxon>Glomerellaceae</taxon>
        <taxon>Colletotrichum</taxon>
        <taxon>Colletotrichum gloeosporioides species complex</taxon>
    </lineage>
</organism>
<evidence type="ECO:0000256" key="1">
    <source>
        <dbReference type="SAM" id="MobiDB-lite"/>
    </source>
</evidence>
<feature type="compositionally biased region" description="Low complexity" evidence="1">
    <location>
        <begin position="12"/>
        <end position="21"/>
    </location>
</feature>
<proteinExistence type="predicted"/>
<keyword evidence="2" id="KW-0472">Membrane</keyword>
<gene>
    <name evidence="3" type="ORF">CKAH01_05990</name>
</gene>
<feature type="region of interest" description="Disordered" evidence="1">
    <location>
        <begin position="1"/>
        <end position="21"/>
    </location>
</feature>
<comment type="caution">
    <text evidence="3">The sequence shown here is derived from an EMBL/GenBank/DDBJ whole genome shotgun (WGS) entry which is preliminary data.</text>
</comment>
<feature type="transmembrane region" description="Helical" evidence="2">
    <location>
        <begin position="41"/>
        <end position="62"/>
    </location>
</feature>
<accession>A0AAE0D4L7</accession>
<protein>
    <submittedName>
        <fullName evidence="3">Uncharacterized protein</fullName>
    </submittedName>
</protein>
<keyword evidence="2" id="KW-1133">Transmembrane helix</keyword>
<evidence type="ECO:0000313" key="4">
    <source>
        <dbReference type="Proteomes" id="UP001281614"/>
    </source>
</evidence>
<keyword evidence="4" id="KW-1185">Reference proteome</keyword>
<evidence type="ECO:0000256" key="2">
    <source>
        <dbReference type="SAM" id="Phobius"/>
    </source>
</evidence>
<dbReference type="Proteomes" id="UP001281614">
    <property type="component" value="Unassembled WGS sequence"/>
</dbReference>
<keyword evidence="2" id="KW-0812">Transmembrane</keyword>
<sequence>MLDGEGGGHRTLAGPLAPPLLAHPSMPTCDDQQRTRTTNTALRVAACPPLFGGFFFFFCYFFHSICIS</sequence>
<reference evidence="3" key="1">
    <citation type="submission" date="2023-02" db="EMBL/GenBank/DDBJ databases">
        <title>Colletotrichum kahawae CIFC_Que2 genome sequencing and assembly.</title>
        <authorList>
            <person name="Baroncelli R."/>
        </authorList>
    </citation>
    <scope>NUCLEOTIDE SEQUENCE</scope>
    <source>
        <strain evidence="3">CIFC_Que2</strain>
    </source>
</reference>
<dbReference type="AlphaFoldDB" id="A0AAE0D4L7"/>
<dbReference type="EMBL" id="VYYT01000223">
    <property type="protein sequence ID" value="KAK2754976.1"/>
    <property type="molecule type" value="Genomic_DNA"/>
</dbReference>